<proteinExistence type="predicted"/>
<dbReference type="Proteomes" id="UP000275078">
    <property type="component" value="Unassembled WGS sequence"/>
</dbReference>
<evidence type="ECO:0000313" key="3">
    <source>
        <dbReference type="Proteomes" id="UP000275078"/>
    </source>
</evidence>
<feature type="region of interest" description="Disordered" evidence="1">
    <location>
        <begin position="65"/>
        <end position="84"/>
    </location>
</feature>
<gene>
    <name evidence="2" type="ORF">BJ508DRAFT_358403</name>
</gene>
<dbReference type="AlphaFoldDB" id="A0A3N4IJH6"/>
<organism evidence="2 3">
    <name type="scientific">Ascobolus immersus RN42</name>
    <dbReference type="NCBI Taxonomy" id="1160509"/>
    <lineage>
        <taxon>Eukaryota</taxon>
        <taxon>Fungi</taxon>
        <taxon>Dikarya</taxon>
        <taxon>Ascomycota</taxon>
        <taxon>Pezizomycotina</taxon>
        <taxon>Pezizomycetes</taxon>
        <taxon>Pezizales</taxon>
        <taxon>Ascobolaceae</taxon>
        <taxon>Ascobolus</taxon>
    </lineage>
</organism>
<accession>A0A3N4IJH6</accession>
<protein>
    <submittedName>
        <fullName evidence="2">Uncharacterized protein</fullName>
    </submittedName>
</protein>
<name>A0A3N4IJH6_ASCIM</name>
<keyword evidence="3" id="KW-1185">Reference proteome</keyword>
<sequence>MAALRLDARWWLGNVDGVKVVLLVGYDRDGKKVRLEKWTNVTLDRSTRSGIQKAATQEQWMEVSWTQTTSESSPNSFHIDPQSNDPLLLGSAGDILDDITLPPSMDYIISSMDVQELVEDVYQNFSLDN</sequence>
<reference evidence="2 3" key="1">
    <citation type="journal article" date="2018" name="Nat. Ecol. Evol.">
        <title>Pezizomycetes genomes reveal the molecular basis of ectomycorrhizal truffle lifestyle.</title>
        <authorList>
            <person name="Murat C."/>
            <person name="Payen T."/>
            <person name="Noel B."/>
            <person name="Kuo A."/>
            <person name="Morin E."/>
            <person name="Chen J."/>
            <person name="Kohler A."/>
            <person name="Krizsan K."/>
            <person name="Balestrini R."/>
            <person name="Da Silva C."/>
            <person name="Montanini B."/>
            <person name="Hainaut M."/>
            <person name="Levati E."/>
            <person name="Barry K.W."/>
            <person name="Belfiori B."/>
            <person name="Cichocki N."/>
            <person name="Clum A."/>
            <person name="Dockter R.B."/>
            <person name="Fauchery L."/>
            <person name="Guy J."/>
            <person name="Iotti M."/>
            <person name="Le Tacon F."/>
            <person name="Lindquist E.A."/>
            <person name="Lipzen A."/>
            <person name="Malagnac F."/>
            <person name="Mello A."/>
            <person name="Molinier V."/>
            <person name="Miyauchi S."/>
            <person name="Poulain J."/>
            <person name="Riccioni C."/>
            <person name="Rubini A."/>
            <person name="Sitrit Y."/>
            <person name="Splivallo R."/>
            <person name="Traeger S."/>
            <person name="Wang M."/>
            <person name="Zifcakova L."/>
            <person name="Wipf D."/>
            <person name="Zambonelli A."/>
            <person name="Paolocci F."/>
            <person name="Nowrousian M."/>
            <person name="Ottonello S."/>
            <person name="Baldrian P."/>
            <person name="Spatafora J.W."/>
            <person name="Henrissat B."/>
            <person name="Nagy L.G."/>
            <person name="Aury J.M."/>
            <person name="Wincker P."/>
            <person name="Grigoriev I.V."/>
            <person name="Bonfante P."/>
            <person name="Martin F.M."/>
        </authorList>
    </citation>
    <scope>NUCLEOTIDE SEQUENCE [LARGE SCALE GENOMIC DNA]</scope>
    <source>
        <strain evidence="2 3">RN42</strain>
    </source>
</reference>
<evidence type="ECO:0000313" key="2">
    <source>
        <dbReference type="EMBL" id="RPA86303.1"/>
    </source>
</evidence>
<evidence type="ECO:0000256" key="1">
    <source>
        <dbReference type="SAM" id="MobiDB-lite"/>
    </source>
</evidence>
<dbReference type="EMBL" id="ML119650">
    <property type="protein sequence ID" value="RPA86303.1"/>
    <property type="molecule type" value="Genomic_DNA"/>
</dbReference>